<evidence type="ECO:0000313" key="3">
    <source>
        <dbReference type="Proteomes" id="UP000298284"/>
    </source>
</evidence>
<keyword evidence="1" id="KW-0472">Membrane</keyword>
<dbReference type="Proteomes" id="UP000298284">
    <property type="component" value="Unassembled WGS sequence"/>
</dbReference>
<dbReference type="OrthoDB" id="5360192at2"/>
<feature type="transmembrane region" description="Helical" evidence="1">
    <location>
        <begin position="12"/>
        <end position="34"/>
    </location>
</feature>
<reference evidence="2 3" key="1">
    <citation type="submission" date="2019-04" db="EMBL/GenBank/DDBJ databases">
        <authorList>
            <person name="Feng G."/>
            <person name="Zhang J."/>
            <person name="Zhu H."/>
        </authorList>
    </citation>
    <scope>NUCLEOTIDE SEQUENCE [LARGE SCALE GENOMIC DNA]</scope>
    <source>
        <strain evidence="2 3">JCM 19491</strain>
    </source>
</reference>
<keyword evidence="3" id="KW-1185">Reference proteome</keyword>
<name>A0A4Z0MNP8_9BACT</name>
<accession>A0A4Z0MNP8</accession>
<protein>
    <submittedName>
        <fullName evidence="2">DUF2809 domain-containing protein</fullName>
    </submittedName>
</protein>
<evidence type="ECO:0000313" key="2">
    <source>
        <dbReference type="EMBL" id="TGD80887.1"/>
    </source>
</evidence>
<dbReference type="InterPro" id="IPR021257">
    <property type="entry name" value="DUF2809"/>
</dbReference>
<proteinExistence type="predicted"/>
<dbReference type="AlphaFoldDB" id="A0A4Z0MNP8"/>
<keyword evidence="1" id="KW-0812">Transmembrane</keyword>
<keyword evidence="1" id="KW-1133">Transmembrane helix</keyword>
<feature type="transmembrane region" description="Helical" evidence="1">
    <location>
        <begin position="85"/>
        <end position="104"/>
    </location>
</feature>
<gene>
    <name evidence="2" type="ORF">EU557_12600</name>
</gene>
<evidence type="ECO:0000256" key="1">
    <source>
        <dbReference type="SAM" id="Phobius"/>
    </source>
</evidence>
<dbReference type="Pfam" id="PF10990">
    <property type="entry name" value="DUF2809"/>
    <property type="match status" value="1"/>
</dbReference>
<sequence>MLLGLCSRHYGAWLPGWVAVYAGDTLWALLVYWLLGLGWPSCPAKWRAVVAISFSFFIEVSQLYHPAWLEAARNTTLGSLVLGHGFLWSDLVCYTVGVLLGYVADQGLATKQLKPITQR</sequence>
<organism evidence="2 3">
    <name type="scientific">Hymenobacter wooponensis</name>
    <dbReference type="NCBI Taxonomy" id="1525360"/>
    <lineage>
        <taxon>Bacteria</taxon>
        <taxon>Pseudomonadati</taxon>
        <taxon>Bacteroidota</taxon>
        <taxon>Cytophagia</taxon>
        <taxon>Cytophagales</taxon>
        <taxon>Hymenobacteraceae</taxon>
        <taxon>Hymenobacter</taxon>
    </lineage>
</organism>
<dbReference type="EMBL" id="SRKZ01000003">
    <property type="protein sequence ID" value="TGD80887.1"/>
    <property type="molecule type" value="Genomic_DNA"/>
</dbReference>
<comment type="caution">
    <text evidence="2">The sequence shown here is derived from an EMBL/GenBank/DDBJ whole genome shotgun (WGS) entry which is preliminary data.</text>
</comment>
<feature type="transmembrane region" description="Helical" evidence="1">
    <location>
        <begin position="46"/>
        <end position="65"/>
    </location>
</feature>